<protein>
    <submittedName>
        <fullName evidence="5">AraC-like DNA-binding protein</fullName>
    </submittedName>
</protein>
<gene>
    <name evidence="5" type="ORF">FHS27_005652</name>
</gene>
<dbReference type="SMART" id="SM00342">
    <property type="entry name" value="HTH_ARAC"/>
    <property type="match status" value="1"/>
</dbReference>
<keyword evidence="6" id="KW-1185">Reference proteome</keyword>
<keyword evidence="1" id="KW-0805">Transcription regulation</keyword>
<organism evidence="5 6">
    <name type="scientific">Aporhodopirellula rubra</name>
    <dbReference type="NCBI Taxonomy" id="980271"/>
    <lineage>
        <taxon>Bacteria</taxon>
        <taxon>Pseudomonadati</taxon>
        <taxon>Planctomycetota</taxon>
        <taxon>Planctomycetia</taxon>
        <taxon>Pirellulales</taxon>
        <taxon>Pirellulaceae</taxon>
        <taxon>Aporhodopirellula</taxon>
    </lineage>
</organism>
<evidence type="ECO:0000313" key="5">
    <source>
        <dbReference type="EMBL" id="MBB3209812.1"/>
    </source>
</evidence>
<dbReference type="Proteomes" id="UP000536179">
    <property type="component" value="Unassembled WGS sequence"/>
</dbReference>
<dbReference type="GO" id="GO:0043565">
    <property type="term" value="F:sequence-specific DNA binding"/>
    <property type="evidence" value="ECO:0007669"/>
    <property type="project" value="InterPro"/>
</dbReference>
<accession>A0A7W5H7N1</accession>
<reference evidence="5 6" key="1">
    <citation type="submission" date="2020-08" db="EMBL/GenBank/DDBJ databases">
        <title>Genomic Encyclopedia of Type Strains, Phase III (KMG-III): the genomes of soil and plant-associated and newly described type strains.</title>
        <authorList>
            <person name="Whitman W."/>
        </authorList>
    </citation>
    <scope>NUCLEOTIDE SEQUENCE [LARGE SCALE GENOMIC DNA]</scope>
    <source>
        <strain evidence="5 6">CECT 8075</strain>
    </source>
</reference>
<dbReference type="InterPro" id="IPR018060">
    <property type="entry name" value="HTH_AraC"/>
</dbReference>
<comment type="caution">
    <text evidence="5">The sequence shown here is derived from an EMBL/GenBank/DDBJ whole genome shotgun (WGS) entry which is preliminary data.</text>
</comment>
<dbReference type="Gene3D" id="1.10.10.60">
    <property type="entry name" value="Homeodomain-like"/>
    <property type="match status" value="2"/>
</dbReference>
<evidence type="ECO:0000259" key="4">
    <source>
        <dbReference type="PROSITE" id="PS01124"/>
    </source>
</evidence>
<proteinExistence type="predicted"/>
<evidence type="ECO:0000256" key="3">
    <source>
        <dbReference type="ARBA" id="ARBA00023163"/>
    </source>
</evidence>
<dbReference type="SUPFAM" id="SSF51182">
    <property type="entry name" value="RmlC-like cupins"/>
    <property type="match status" value="1"/>
</dbReference>
<keyword evidence="3" id="KW-0804">Transcription</keyword>
<dbReference type="CDD" id="cd06976">
    <property type="entry name" value="cupin_MtlR-like_N"/>
    <property type="match status" value="1"/>
</dbReference>
<name>A0A7W5H7N1_9BACT</name>
<sequence>MNALIETLPPRTFESFRCFDRRENRLPARWHQHAEIELTFVPKGSGERLIGDHIGRYTDSDLVLVGEHLPHTWASDEFRGQRYDMHEAIVLYFKRDFLGSGFFDIPEAIRIRDLLTRAKQGLWFPPEFAEEIGAKMQEILAQRGMLRIAELLQCLEMLCECENTVVLASEGYQCEANSRNDPKMSQVLQYIIENFTDSQLQINQLAELVGMNHSAFARSFRNTIGHTPTQYINRLRVGFARRLLLEQDLSVLNVCYQSGFASVSHFNKRFRAEFSMSPREFREAHLLVHDSSRAVAGHEAKTR</sequence>
<dbReference type="PROSITE" id="PS00041">
    <property type="entry name" value="HTH_ARAC_FAMILY_1"/>
    <property type="match status" value="1"/>
</dbReference>
<dbReference type="EMBL" id="JACHXU010000027">
    <property type="protein sequence ID" value="MBB3209812.1"/>
    <property type="molecule type" value="Genomic_DNA"/>
</dbReference>
<dbReference type="GO" id="GO:0003700">
    <property type="term" value="F:DNA-binding transcription factor activity"/>
    <property type="evidence" value="ECO:0007669"/>
    <property type="project" value="InterPro"/>
</dbReference>
<feature type="domain" description="HTH araC/xylS-type" evidence="4">
    <location>
        <begin position="185"/>
        <end position="284"/>
    </location>
</feature>
<dbReference type="PROSITE" id="PS01124">
    <property type="entry name" value="HTH_ARAC_FAMILY_2"/>
    <property type="match status" value="1"/>
</dbReference>
<keyword evidence="2 5" id="KW-0238">DNA-binding</keyword>
<dbReference type="InterPro" id="IPR018062">
    <property type="entry name" value="HTH_AraC-typ_CS"/>
</dbReference>
<evidence type="ECO:0000256" key="1">
    <source>
        <dbReference type="ARBA" id="ARBA00023015"/>
    </source>
</evidence>
<dbReference type="PANTHER" id="PTHR43280">
    <property type="entry name" value="ARAC-FAMILY TRANSCRIPTIONAL REGULATOR"/>
    <property type="match status" value="1"/>
</dbReference>
<dbReference type="InterPro" id="IPR009057">
    <property type="entry name" value="Homeodomain-like_sf"/>
</dbReference>
<dbReference type="Pfam" id="PF12833">
    <property type="entry name" value="HTH_18"/>
    <property type="match status" value="1"/>
</dbReference>
<dbReference type="RefSeq" id="WP_184308703.1">
    <property type="nucleotide sequence ID" value="NZ_JACHXU010000027.1"/>
</dbReference>
<dbReference type="PANTHER" id="PTHR43280:SF27">
    <property type="entry name" value="TRANSCRIPTIONAL REGULATOR MTLR"/>
    <property type="match status" value="1"/>
</dbReference>
<evidence type="ECO:0000313" key="6">
    <source>
        <dbReference type="Proteomes" id="UP000536179"/>
    </source>
</evidence>
<dbReference type="SUPFAM" id="SSF46689">
    <property type="entry name" value="Homeodomain-like"/>
    <property type="match status" value="2"/>
</dbReference>
<evidence type="ECO:0000256" key="2">
    <source>
        <dbReference type="ARBA" id="ARBA00023125"/>
    </source>
</evidence>
<dbReference type="AlphaFoldDB" id="A0A7W5H7N1"/>
<dbReference type="InterPro" id="IPR011051">
    <property type="entry name" value="RmlC_Cupin_sf"/>
</dbReference>